<name>A0AAE1EE87_9GAST</name>
<dbReference type="PRINTS" id="PR00050">
    <property type="entry name" value="COLDSHOCK"/>
</dbReference>
<dbReference type="InterPro" id="IPR011129">
    <property type="entry name" value="CSD"/>
</dbReference>
<dbReference type="Gene3D" id="4.10.60.10">
    <property type="entry name" value="Zinc finger, CCHC-type"/>
    <property type="match status" value="1"/>
</dbReference>
<comment type="caution">
    <text evidence="5">The sequence shown here is derived from an EMBL/GenBank/DDBJ whole genome shotgun (WGS) entry which is preliminary data.</text>
</comment>
<feature type="compositionally biased region" description="Polar residues" evidence="2">
    <location>
        <begin position="224"/>
        <end position="239"/>
    </location>
</feature>
<dbReference type="InterPro" id="IPR036875">
    <property type="entry name" value="Znf_CCHC_sf"/>
</dbReference>
<evidence type="ECO:0000256" key="2">
    <source>
        <dbReference type="SAM" id="MobiDB-lite"/>
    </source>
</evidence>
<reference evidence="5" key="1">
    <citation type="journal article" date="2023" name="G3 (Bethesda)">
        <title>A reference genome for the long-term kleptoplast-retaining sea slug Elysia crispata morphotype clarki.</title>
        <authorList>
            <person name="Eastman K.E."/>
            <person name="Pendleton A.L."/>
            <person name="Shaikh M.A."/>
            <person name="Suttiyut T."/>
            <person name="Ogas R."/>
            <person name="Tomko P."/>
            <person name="Gavelis G."/>
            <person name="Widhalm J.R."/>
            <person name="Wisecaver J.H."/>
        </authorList>
    </citation>
    <scope>NUCLEOTIDE SEQUENCE</scope>
    <source>
        <strain evidence="5">ECLA1</strain>
    </source>
</reference>
<sequence>MPSGRPAPKMFIYAPREVSLAKFYGNGGVEETTRFLARVERAWEFLHLDTEKEKISFLYEKFGEEVESEIDCHLEGKSATSEEILDILMKCYGEKRNVPALRRQRKDETVRAFSHRLKDAFDAVINRQRNSGMDQYKMDELLDTFIENLRASQSRYDVDRPRPHAHRHYQNTLSSAGRNQRVTGAVCFRCGRQGHFARVCAQEPNSDFSVSPASRRGNERRFTQGVTSQYQAHSRSISTDYEGRSDRRVIGSKVTGTVKWFNVKRGFGFITPDGTRKDIFVHHSPIVINNPRKYLRSVGDGERVEFNVVKGRKGDMAINVTGPCGANVLSSRYAANIDELNPRHQASRLGGNRQRRDKRCDGVVDYQPSDRPGGGSRNLCSGRRFPQRDQDYQPRQPRSGVSHDQPRESTRPNIGRRGDNHRERHATDVTQNQTSDSGSATTSCVAGGPIVTNHRGRGQHQRRVTSREPGILVGPSTLTQEYYDTSLPVLPDEQQPLREPRQMCRGPDRFGLY</sequence>
<dbReference type="InterPro" id="IPR050181">
    <property type="entry name" value="Cold_shock_domain"/>
</dbReference>
<dbReference type="Pfam" id="PF00313">
    <property type="entry name" value="CSD"/>
    <property type="match status" value="1"/>
</dbReference>
<dbReference type="EMBL" id="JAWDGP010000028">
    <property type="protein sequence ID" value="KAK3804301.1"/>
    <property type="molecule type" value="Genomic_DNA"/>
</dbReference>
<dbReference type="Proteomes" id="UP001283361">
    <property type="component" value="Unassembled WGS sequence"/>
</dbReference>
<evidence type="ECO:0000313" key="5">
    <source>
        <dbReference type="EMBL" id="KAK3804301.1"/>
    </source>
</evidence>
<dbReference type="SMART" id="SM00357">
    <property type="entry name" value="CSP"/>
    <property type="match status" value="1"/>
</dbReference>
<keyword evidence="1" id="KW-0862">Zinc</keyword>
<keyword evidence="6" id="KW-1185">Reference proteome</keyword>
<feature type="compositionally biased region" description="Basic residues" evidence="2">
    <location>
        <begin position="454"/>
        <end position="464"/>
    </location>
</feature>
<keyword evidence="1" id="KW-0479">Metal-binding</keyword>
<dbReference type="CDD" id="cd04458">
    <property type="entry name" value="CSP_CDS"/>
    <property type="match status" value="1"/>
</dbReference>
<dbReference type="PROSITE" id="PS51857">
    <property type="entry name" value="CSD_2"/>
    <property type="match status" value="1"/>
</dbReference>
<accession>A0AAE1EE87</accession>
<gene>
    <name evidence="5" type="ORF">RRG08_029563</name>
</gene>
<dbReference type="SUPFAM" id="SSF57756">
    <property type="entry name" value="Retrovirus zinc finger-like domains"/>
    <property type="match status" value="1"/>
</dbReference>
<organism evidence="5 6">
    <name type="scientific">Elysia crispata</name>
    <name type="common">lettuce slug</name>
    <dbReference type="NCBI Taxonomy" id="231223"/>
    <lineage>
        <taxon>Eukaryota</taxon>
        <taxon>Metazoa</taxon>
        <taxon>Spiralia</taxon>
        <taxon>Lophotrochozoa</taxon>
        <taxon>Mollusca</taxon>
        <taxon>Gastropoda</taxon>
        <taxon>Heterobranchia</taxon>
        <taxon>Euthyneura</taxon>
        <taxon>Panpulmonata</taxon>
        <taxon>Sacoglossa</taxon>
        <taxon>Placobranchoidea</taxon>
        <taxon>Plakobranchidae</taxon>
        <taxon>Elysia</taxon>
    </lineage>
</organism>
<dbReference type="InterPro" id="IPR002059">
    <property type="entry name" value="CSP_DNA-bd"/>
</dbReference>
<feature type="compositionally biased region" description="Basic and acidic residues" evidence="2">
    <location>
        <begin position="404"/>
        <end position="427"/>
    </location>
</feature>
<feature type="region of interest" description="Disordered" evidence="2">
    <location>
        <begin position="207"/>
        <end position="242"/>
    </location>
</feature>
<dbReference type="Gene3D" id="2.40.50.140">
    <property type="entry name" value="Nucleic acid-binding proteins"/>
    <property type="match status" value="1"/>
</dbReference>
<feature type="compositionally biased region" description="Polar residues" evidence="2">
    <location>
        <begin position="428"/>
        <end position="444"/>
    </location>
</feature>
<evidence type="ECO:0000256" key="1">
    <source>
        <dbReference type="PROSITE-ProRule" id="PRU00047"/>
    </source>
</evidence>
<dbReference type="SMART" id="SM00343">
    <property type="entry name" value="ZnF_C2HC"/>
    <property type="match status" value="1"/>
</dbReference>
<evidence type="ECO:0000259" key="4">
    <source>
        <dbReference type="PROSITE" id="PS51857"/>
    </source>
</evidence>
<dbReference type="PANTHER" id="PTHR11544">
    <property type="entry name" value="COLD SHOCK DOMAIN CONTAINING PROTEINS"/>
    <property type="match status" value="1"/>
</dbReference>
<feature type="domain" description="CCHC-type" evidence="3">
    <location>
        <begin position="187"/>
        <end position="202"/>
    </location>
</feature>
<dbReference type="PROSITE" id="PS50158">
    <property type="entry name" value="ZF_CCHC"/>
    <property type="match status" value="1"/>
</dbReference>
<dbReference type="GO" id="GO:0008270">
    <property type="term" value="F:zinc ion binding"/>
    <property type="evidence" value="ECO:0007669"/>
    <property type="project" value="UniProtKB-KW"/>
</dbReference>
<proteinExistence type="predicted"/>
<evidence type="ECO:0008006" key="7">
    <source>
        <dbReference type="Google" id="ProtNLM"/>
    </source>
</evidence>
<dbReference type="SUPFAM" id="SSF50249">
    <property type="entry name" value="Nucleic acid-binding proteins"/>
    <property type="match status" value="1"/>
</dbReference>
<protein>
    <recommendedName>
        <fullName evidence="7">CCHC-type domain-containing protein</fullName>
    </recommendedName>
</protein>
<dbReference type="InterPro" id="IPR019844">
    <property type="entry name" value="CSD_CS"/>
</dbReference>
<dbReference type="GO" id="GO:0003676">
    <property type="term" value="F:nucleic acid binding"/>
    <property type="evidence" value="ECO:0007669"/>
    <property type="project" value="InterPro"/>
</dbReference>
<feature type="domain" description="CSD" evidence="4">
    <location>
        <begin position="253"/>
        <end position="322"/>
    </location>
</feature>
<dbReference type="PROSITE" id="PS00352">
    <property type="entry name" value="CSD_1"/>
    <property type="match status" value="1"/>
</dbReference>
<dbReference type="InterPro" id="IPR001878">
    <property type="entry name" value="Znf_CCHC"/>
</dbReference>
<evidence type="ECO:0000313" key="6">
    <source>
        <dbReference type="Proteomes" id="UP001283361"/>
    </source>
</evidence>
<dbReference type="InterPro" id="IPR012340">
    <property type="entry name" value="NA-bd_OB-fold"/>
</dbReference>
<keyword evidence="1" id="KW-0863">Zinc-finger</keyword>
<dbReference type="AlphaFoldDB" id="A0AAE1EE87"/>
<evidence type="ECO:0000259" key="3">
    <source>
        <dbReference type="PROSITE" id="PS50158"/>
    </source>
</evidence>
<feature type="region of interest" description="Disordered" evidence="2">
    <location>
        <begin position="344"/>
        <end position="472"/>
    </location>
</feature>